<comment type="caution">
    <text evidence="2">The sequence shown here is derived from an EMBL/GenBank/DDBJ whole genome shotgun (WGS) entry which is preliminary data.</text>
</comment>
<sequence>MSDTIHNKIFKFISAPGTFSGTKRGENPTVWLGEIKRLWQRGNFTDDKVLLIAGSNLKGQAGLWWTSLEDSILTWDAFEEAFRARFISAEHREA</sequence>
<protein>
    <recommendedName>
        <fullName evidence="1">Retrotransposon gag domain-containing protein</fullName>
    </recommendedName>
</protein>
<proteinExistence type="predicted"/>
<reference evidence="2 3" key="1">
    <citation type="submission" date="2020-12" db="EMBL/GenBank/DDBJ databases">
        <title>Metabolic potential, ecology and presence of endohyphal bacteria is reflected in genomic diversity of Mucoromycotina.</title>
        <authorList>
            <person name="Muszewska A."/>
            <person name="Okrasinska A."/>
            <person name="Steczkiewicz K."/>
            <person name="Drgas O."/>
            <person name="Orlowska M."/>
            <person name="Perlinska-Lenart U."/>
            <person name="Aleksandrzak-Piekarczyk T."/>
            <person name="Szatraj K."/>
            <person name="Zielenkiewicz U."/>
            <person name="Pilsyk S."/>
            <person name="Malc E."/>
            <person name="Mieczkowski P."/>
            <person name="Kruszewska J.S."/>
            <person name="Biernat P."/>
            <person name="Pawlowska J."/>
        </authorList>
    </citation>
    <scope>NUCLEOTIDE SEQUENCE [LARGE SCALE GENOMIC DNA]</scope>
    <source>
        <strain evidence="2 3">CBS 142.35</strain>
    </source>
</reference>
<accession>A0A8H7V7A8</accession>
<dbReference type="OrthoDB" id="2220849at2759"/>
<evidence type="ECO:0000313" key="2">
    <source>
        <dbReference type="EMBL" id="KAG2206048.1"/>
    </source>
</evidence>
<feature type="domain" description="Retrotransposon gag" evidence="1">
    <location>
        <begin position="53"/>
        <end position="92"/>
    </location>
</feature>
<dbReference type="EMBL" id="JAEPRB010001266">
    <property type="protein sequence ID" value="KAG2206048.1"/>
    <property type="molecule type" value="Genomic_DNA"/>
</dbReference>
<evidence type="ECO:0000259" key="1">
    <source>
        <dbReference type="Pfam" id="PF03732"/>
    </source>
</evidence>
<dbReference type="Proteomes" id="UP000646827">
    <property type="component" value="Unassembled WGS sequence"/>
</dbReference>
<keyword evidence="3" id="KW-1185">Reference proteome</keyword>
<dbReference type="Pfam" id="PF03732">
    <property type="entry name" value="Retrotrans_gag"/>
    <property type="match status" value="1"/>
</dbReference>
<dbReference type="InterPro" id="IPR005162">
    <property type="entry name" value="Retrotrans_gag_dom"/>
</dbReference>
<evidence type="ECO:0000313" key="3">
    <source>
        <dbReference type="Proteomes" id="UP000646827"/>
    </source>
</evidence>
<organism evidence="2 3">
    <name type="scientific">Circinella minor</name>
    <dbReference type="NCBI Taxonomy" id="1195481"/>
    <lineage>
        <taxon>Eukaryota</taxon>
        <taxon>Fungi</taxon>
        <taxon>Fungi incertae sedis</taxon>
        <taxon>Mucoromycota</taxon>
        <taxon>Mucoromycotina</taxon>
        <taxon>Mucoromycetes</taxon>
        <taxon>Mucorales</taxon>
        <taxon>Lichtheimiaceae</taxon>
        <taxon>Circinella</taxon>
    </lineage>
</organism>
<gene>
    <name evidence="2" type="ORF">INT45_000310</name>
</gene>
<dbReference type="AlphaFoldDB" id="A0A8H7V7A8"/>
<name>A0A8H7V7A8_9FUNG</name>